<evidence type="ECO:0000313" key="3">
    <source>
        <dbReference type="Proteomes" id="UP000187209"/>
    </source>
</evidence>
<dbReference type="Proteomes" id="UP000187209">
    <property type="component" value="Unassembled WGS sequence"/>
</dbReference>
<organism evidence="2 3">
    <name type="scientific">Stentor coeruleus</name>
    <dbReference type="NCBI Taxonomy" id="5963"/>
    <lineage>
        <taxon>Eukaryota</taxon>
        <taxon>Sar</taxon>
        <taxon>Alveolata</taxon>
        <taxon>Ciliophora</taxon>
        <taxon>Postciliodesmatophora</taxon>
        <taxon>Heterotrichea</taxon>
        <taxon>Heterotrichida</taxon>
        <taxon>Stentoridae</taxon>
        <taxon>Stentor</taxon>
    </lineage>
</organism>
<dbReference type="AlphaFoldDB" id="A0A1R2CUT2"/>
<dbReference type="InterPro" id="IPR051291">
    <property type="entry name" value="CIMAP"/>
</dbReference>
<protein>
    <submittedName>
        <fullName evidence="2">Uncharacterized protein</fullName>
    </submittedName>
</protein>
<feature type="region of interest" description="Disordered" evidence="1">
    <location>
        <begin position="195"/>
        <end position="214"/>
    </location>
</feature>
<sequence>MAFVYQAQRNFKYSSNENLTLGPGSYLGQPNYKKESSQIPFSTTAARETTLTKSSSALGPGSYDVKVKKIKTDQFGRYKCSSSFASNIDRFKVKGHSELIPGPGSYTVVKSLSASKQRSSSRKERVLFNNPSVPSIPAQNQVFGYDEGDNGDLISQKNPNAVFTGNPLDSVGPGQYNPKVIDDIYGSKGTAWHKSNSKREIHPSNGSSNLGPGTYTDLRGNSIYKLKSSPAFASTCKRESYIPNDDDDYSNFGDYLDKDGTPGPGQYFINSFESTGRKPSTVYQKFGSGSKRFTNKTENIPGPGHYLASSKPPLSGVDYKAPFASAGPRFIDKQKVTPGPGHYDFPEHVENKKKKQANKDGAFGCSESRFTGKFNEEVPGPGQYDLDNKVGIHNMAYHKSSAVFASKVVKGKMISSNSGPPPGNYNIPSAFSQKEKYLSSILINTRSDDNKVLGFTSKDDRWKSKANEFPGPGSYYKQKKTRALSSEGKTSKDMKFGSKQERFIRKQDSLPGPGTYNEQPNPWSKKTFNIQFTEIN</sequence>
<accession>A0A1R2CUT2</accession>
<reference evidence="2 3" key="1">
    <citation type="submission" date="2016-11" db="EMBL/GenBank/DDBJ databases">
        <title>The macronuclear genome of Stentor coeruleus: a giant cell with tiny introns.</title>
        <authorList>
            <person name="Slabodnick M."/>
            <person name="Ruby J.G."/>
            <person name="Reiff S.B."/>
            <person name="Swart E.C."/>
            <person name="Gosai S."/>
            <person name="Prabakaran S."/>
            <person name="Witkowska E."/>
            <person name="Larue G.E."/>
            <person name="Fisher S."/>
            <person name="Freeman R.M."/>
            <person name="Gunawardena J."/>
            <person name="Chu W."/>
            <person name="Stover N.A."/>
            <person name="Gregory B.D."/>
            <person name="Nowacki M."/>
            <person name="Derisi J."/>
            <person name="Roy S.W."/>
            <person name="Marshall W.F."/>
            <person name="Sood P."/>
        </authorList>
    </citation>
    <scope>NUCLEOTIDE SEQUENCE [LARGE SCALE GENOMIC DNA]</scope>
    <source>
        <strain evidence="2">WM001</strain>
    </source>
</reference>
<feature type="compositionally biased region" description="Basic and acidic residues" evidence="1">
    <location>
        <begin position="489"/>
        <end position="498"/>
    </location>
</feature>
<dbReference type="InterPro" id="IPR010736">
    <property type="entry name" value="SHIPPO-rpt"/>
</dbReference>
<keyword evidence="3" id="KW-1185">Reference proteome</keyword>
<comment type="caution">
    <text evidence="2">The sequence shown here is derived from an EMBL/GenBank/DDBJ whole genome shotgun (WGS) entry which is preliminary data.</text>
</comment>
<dbReference type="EMBL" id="MPUH01000056">
    <property type="protein sequence ID" value="OMJ92741.1"/>
    <property type="molecule type" value="Genomic_DNA"/>
</dbReference>
<dbReference type="Pfam" id="PF07004">
    <property type="entry name" value="SHIPPO-rpt"/>
    <property type="match status" value="7"/>
</dbReference>
<dbReference type="PANTHER" id="PTHR21580">
    <property type="entry name" value="SHIPPO-1-RELATED"/>
    <property type="match status" value="1"/>
</dbReference>
<evidence type="ECO:0000256" key="1">
    <source>
        <dbReference type="SAM" id="MobiDB-lite"/>
    </source>
</evidence>
<evidence type="ECO:0000313" key="2">
    <source>
        <dbReference type="EMBL" id="OMJ92741.1"/>
    </source>
</evidence>
<gene>
    <name evidence="2" type="ORF">SteCoe_4495</name>
</gene>
<dbReference type="OrthoDB" id="296292at2759"/>
<feature type="region of interest" description="Disordered" evidence="1">
    <location>
        <begin position="476"/>
        <end position="498"/>
    </location>
</feature>
<name>A0A1R2CUT2_9CILI</name>
<proteinExistence type="predicted"/>